<name>A0A512H8W0_9PROT</name>
<keyword evidence="3" id="KW-1185">Reference proteome</keyword>
<evidence type="ECO:0000256" key="1">
    <source>
        <dbReference type="SAM" id="MobiDB-lite"/>
    </source>
</evidence>
<reference evidence="2 3" key="1">
    <citation type="submission" date="2019-07" db="EMBL/GenBank/DDBJ databases">
        <title>Whole genome shotgun sequence of Rhodospirillum oryzae NBRC 107573.</title>
        <authorList>
            <person name="Hosoyama A."/>
            <person name="Uohara A."/>
            <person name="Ohji S."/>
            <person name="Ichikawa N."/>
        </authorList>
    </citation>
    <scope>NUCLEOTIDE SEQUENCE [LARGE SCALE GENOMIC DNA]</scope>
    <source>
        <strain evidence="2 3">NBRC 107573</strain>
    </source>
</reference>
<dbReference type="OrthoDB" id="7362934at2"/>
<evidence type="ECO:0008006" key="4">
    <source>
        <dbReference type="Google" id="ProtNLM"/>
    </source>
</evidence>
<dbReference type="AlphaFoldDB" id="A0A512H8W0"/>
<dbReference type="EMBL" id="BJZO01000052">
    <property type="protein sequence ID" value="GEO81895.1"/>
    <property type="molecule type" value="Genomic_DNA"/>
</dbReference>
<proteinExistence type="predicted"/>
<feature type="region of interest" description="Disordered" evidence="1">
    <location>
        <begin position="1"/>
        <end position="20"/>
    </location>
</feature>
<evidence type="ECO:0000313" key="3">
    <source>
        <dbReference type="Proteomes" id="UP000321567"/>
    </source>
</evidence>
<sequence length="555" mass="56579">MACASAGAQDSGPVRLFPLPAARPQPALPPALGPVLPGPEGVEIRALGGIDLDAAGLLTPATGGLAPSLWQGLTRPQALALLDSLAVGVPSPALTALARRVLLTSAAPPPLEAEGASGALIARRADLLFRLGLHGDVATLLGAVSPMALGGVPLQRFLDALLLQGRVDDACATVVAATSATPPRLNAETATHAQRVRVLCQVRAGESEAAALGMAMLRETGAADEAFLVLAERIGKLADGRLRRKVTLDPVTIALFREASEPFPRDAVPARPEPWLARAVALSAPALPAQRLAAAEWAVATGALGPDALAFLYADMPLPGGPPAGVVVTPADTPEARAALTQSLRSGQAALASGAVTLLDPTLAGATAGPDPAVAAPSLAIALAGLRARDGATYLAFVRALGPTVAQWPARADLIDAAPEVARALYAAGERVRAQGWVRLIDSATLERPDLMAARDALLALDRVGSQTLGLASLLPLDPTPLTPALEGERQRLEQAARQRRQGEVALRTLVVLGQAGGPSRAPLGLLASVAQSLEAVDLADVARDLITEALAVRG</sequence>
<accession>A0A512H8W0</accession>
<evidence type="ECO:0000313" key="2">
    <source>
        <dbReference type="EMBL" id="GEO81895.1"/>
    </source>
</evidence>
<protein>
    <recommendedName>
        <fullName evidence="4">Antifreeze glycopeptide polyprotein</fullName>
    </recommendedName>
</protein>
<organism evidence="2 3">
    <name type="scientific">Pararhodospirillum oryzae</name>
    <dbReference type="NCBI Taxonomy" id="478448"/>
    <lineage>
        <taxon>Bacteria</taxon>
        <taxon>Pseudomonadati</taxon>
        <taxon>Pseudomonadota</taxon>
        <taxon>Alphaproteobacteria</taxon>
        <taxon>Rhodospirillales</taxon>
        <taxon>Rhodospirillaceae</taxon>
        <taxon>Pararhodospirillum</taxon>
    </lineage>
</organism>
<comment type="caution">
    <text evidence="2">The sequence shown here is derived from an EMBL/GenBank/DDBJ whole genome shotgun (WGS) entry which is preliminary data.</text>
</comment>
<gene>
    <name evidence="2" type="ORF">ROR02_20260</name>
</gene>
<dbReference type="Proteomes" id="UP000321567">
    <property type="component" value="Unassembled WGS sequence"/>
</dbReference>